<evidence type="ECO:0000256" key="4">
    <source>
        <dbReference type="ARBA" id="ARBA00022980"/>
    </source>
</evidence>
<keyword evidence="8" id="KW-1185">Reference proteome</keyword>
<dbReference type="PANTHER" id="PTHR36427">
    <property type="entry name" value="54S RIBOSOMAL PROTEIN L1, MITOCHONDRIAL"/>
    <property type="match status" value="1"/>
</dbReference>
<dbReference type="EMBL" id="KK583262">
    <property type="protein sequence ID" value="KDO22831.1"/>
    <property type="molecule type" value="Genomic_DNA"/>
</dbReference>
<dbReference type="Proteomes" id="UP000030745">
    <property type="component" value="Unassembled WGS sequence"/>
</dbReference>
<keyword evidence="3" id="KW-0694">RNA-binding</keyword>
<dbReference type="InterPro" id="IPR023674">
    <property type="entry name" value="Ribosomal_uL1-like"/>
</dbReference>
<dbReference type="HAMAP" id="MF_01318_B">
    <property type="entry name" value="Ribosomal_uL1_B"/>
    <property type="match status" value="1"/>
</dbReference>
<dbReference type="SUPFAM" id="SSF56808">
    <property type="entry name" value="Ribosomal protein L1"/>
    <property type="match status" value="1"/>
</dbReference>
<evidence type="ECO:0000256" key="1">
    <source>
        <dbReference type="ARBA" id="ARBA00010531"/>
    </source>
</evidence>
<dbReference type="VEuPathDB" id="FungiDB:SPRG_11590"/>
<dbReference type="PANTHER" id="PTHR36427:SF3">
    <property type="entry name" value="LARGE RIBOSOMAL SUBUNIT PROTEIN UL1M"/>
    <property type="match status" value="1"/>
</dbReference>
<dbReference type="OrthoDB" id="1747252at2759"/>
<dbReference type="Pfam" id="PF00687">
    <property type="entry name" value="Ribosomal_L1"/>
    <property type="match status" value="1"/>
</dbReference>
<dbReference type="GeneID" id="24133616"/>
<protein>
    <recommendedName>
        <fullName evidence="6">Ribosomal protein</fullName>
    </recommendedName>
</protein>
<dbReference type="GO" id="GO:0003735">
    <property type="term" value="F:structural constituent of ribosome"/>
    <property type="evidence" value="ECO:0007669"/>
    <property type="project" value="InterPro"/>
</dbReference>
<dbReference type="Gene3D" id="3.40.50.790">
    <property type="match status" value="1"/>
</dbReference>
<evidence type="ECO:0000313" key="8">
    <source>
        <dbReference type="Proteomes" id="UP000030745"/>
    </source>
</evidence>
<name>A0A067C8G8_SAPPC</name>
<evidence type="ECO:0000256" key="3">
    <source>
        <dbReference type="ARBA" id="ARBA00022884"/>
    </source>
</evidence>
<dbReference type="STRING" id="695850.A0A067C8G8"/>
<keyword evidence="2" id="KW-0699">rRNA-binding</keyword>
<keyword evidence="5 6" id="KW-0687">Ribonucleoprotein</keyword>
<comment type="similarity">
    <text evidence="1 6">Belongs to the universal ribosomal protein uL1 family.</text>
</comment>
<dbReference type="NCBIfam" id="TIGR01169">
    <property type="entry name" value="rplA_bact"/>
    <property type="match status" value="1"/>
</dbReference>
<reference evidence="7 8" key="1">
    <citation type="journal article" date="2013" name="PLoS Genet.">
        <title>Distinctive expansion of potential virulence genes in the genome of the oomycete fish pathogen Saprolegnia parasitica.</title>
        <authorList>
            <person name="Jiang R.H."/>
            <person name="de Bruijn I."/>
            <person name="Haas B.J."/>
            <person name="Belmonte R."/>
            <person name="Lobach L."/>
            <person name="Christie J."/>
            <person name="van den Ackerveken G."/>
            <person name="Bottin A."/>
            <person name="Bulone V."/>
            <person name="Diaz-Moreno S.M."/>
            <person name="Dumas B."/>
            <person name="Fan L."/>
            <person name="Gaulin E."/>
            <person name="Govers F."/>
            <person name="Grenville-Briggs L.J."/>
            <person name="Horner N.R."/>
            <person name="Levin J.Z."/>
            <person name="Mammella M."/>
            <person name="Meijer H.J."/>
            <person name="Morris P."/>
            <person name="Nusbaum C."/>
            <person name="Oome S."/>
            <person name="Phillips A.J."/>
            <person name="van Rooyen D."/>
            <person name="Rzeszutek E."/>
            <person name="Saraiva M."/>
            <person name="Secombes C.J."/>
            <person name="Seidl M.F."/>
            <person name="Snel B."/>
            <person name="Stassen J.H."/>
            <person name="Sykes S."/>
            <person name="Tripathy S."/>
            <person name="van den Berg H."/>
            <person name="Vega-Arreguin J.C."/>
            <person name="Wawra S."/>
            <person name="Young S.K."/>
            <person name="Zeng Q."/>
            <person name="Dieguez-Uribeondo J."/>
            <person name="Russ C."/>
            <person name="Tyler B.M."/>
            <person name="van West P."/>
        </authorList>
    </citation>
    <scope>NUCLEOTIDE SEQUENCE [LARGE SCALE GENOMIC DNA]</scope>
    <source>
        <strain evidence="7 8">CBS 223.65</strain>
    </source>
</reference>
<dbReference type="Gene3D" id="3.30.190.20">
    <property type="match status" value="1"/>
</dbReference>
<dbReference type="FunFam" id="3.40.50.790:FF:000001">
    <property type="entry name" value="50S ribosomal protein L1"/>
    <property type="match status" value="1"/>
</dbReference>
<proteinExistence type="inferred from homology"/>
<dbReference type="InterPro" id="IPR023673">
    <property type="entry name" value="Ribosomal_uL1_CS"/>
</dbReference>
<dbReference type="InterPro" id="IPR028364">
    <property type="entry name" value="Ribosomal_uL1/biogenesis"/>
</dbReference>
<dbReference type="InterPro" id="IPR016095">
    <property type="entry name" value="Ribosomal_uL1_3-a/b-sand"/>
</dbReference>
<keyword evidence="4 6" id="KW-0689">Ribosomal protein</keyword>
<dbReference type="PROSITE" id="PS01199">
    <property type="entry name" value="RIBOSOMAL_L1"/>
    <property type="match status" value="1"/>
</dbReference>
<dbReference type="CDD" id="cd00403">
    <property type="entry name" value="Ribosomal_L1"/>
    <property type="match status" value="1"/>
</dbReference>
<evidence type="ECO:0000256" key="6">
    <source>
        <dbReference type="RuleBase" id="RU000659"/>
    </source>
</evidence>
<dbReference type="OMA" id="DNLEFFH"/>
<gene>
    <name evidence="7" type="ORF">SPRG_11590</name>
</gene>
<dbReference type="GO" id="GO:0015934">
    <property type="term" value="C:large ribosomal subunit"/>
    <property type="evidence" value="ECO:0007669"/>
    <property type="project" value="InterPro"/>
</dbReference>
<accession>A0A067C8G8</accession>
<sequence>MALLLTRVRTAFAASGVHVRSVSLVTRFPETALGLKVRDEKKPFLDLPTALANCKENAVRKFDETVDIVVELGVDPRKPNQSVRGVVTLPNGTGKTVRVAVFAKGEKAEEAKAAGATIVGAEDLLADIQAGKLDFDRCIATPDMMALVGRVARVLGPRGLMPNPKLGTVTQDVSAAISAAKGGQVEFRAEKKGIVHAGVGKVSFSDDALIENIRAFMVAIGDAKPEGAKGKYIKAMHLSSTMGPGIRLEARLLDPSSPQFMRF</sequence>
<dbReference type="RefSeq" id="XP_012206502.1">
    <property type="nucleotide sequence ID" value="XM_012351112.1"/>
</dbReference>
<evidence type="ECO:0000256" key="5">
    <source>
        <dbReference type="ARBA" id="ARBA00023274"/>
    </source>
</evidence>
<dbReference type="AlphaFoldDB" id="A0A067C8G8"/>
<dbReference type="KEGG" id="spar:SPRG_11590"/>
<organism evidence="7 8">
    <name type="scientific">Saprolegnia parasitica (strain CBS 223.65)</name>
    <dbReference type="NCBI Taxonomy" id="695850"/>
    <lineage>
        <taxon>Eukaryota</taxon>
        <taxon>Sar</taxon>
        <taxon>Stramenopiles</taxon>
        <taxon>Oomycota</taxon>
        <taxon>Saprolegniomycetes</taxon>
        <taxon>Saprolegniales</taxon>
        <taxon>Saprolegniaceae</taxon>
        <taxon>Saprolegnia</taxon>
    </lineage>
</organism>
<evidence type="ECO:0000256" key="2">
    <source>
        <dbReference type="ARBA" id="ARBA00022730"/>
    </source>
</evidence>
<evidence type="ECO:0000313" key="7">
    <source>
        <dbReference type="EMBL" id="KDO22831.1"/>
    </source>
</evidence>
<dbReference type="InterPro" id="IPR005878">
    <property type="entry name" value="Ribosom_uL1_bac-type"/>
</dbReference>
<dbReference type="GO" id="GO:0006412">
    <property type="term" value="P:translation"/>
    <property type="evidence" value="ECO:0007669"/>
    <property type="project" value="InterPro"/>
</dbReference>
<dbReference type="GO" id="GO:0019843">
    <property type="term" value="F:rRNA binding"/>
    <property type="evidence" value="ECO:0007669"/>
    <property type="project" value="UniProtKB-KW"/>
</dbReference>